<keyword evidence="1" id="KW-0472">Membrane</keyword>
<sequence length="491" mass="55525">MHGSWYIKQFDRCSDAFSSQWEIFGMKSLPSSNLLGSIERLSAQGVCSWLGEERSSLATQIQNPVGTNPRPSFCIIYTRHRNYRDEEIKPGFLAFNQEIFQKMTRIMELPQSYLYMRVNAGASGNFAKYSTFDDEGAITHLSFVIRVPHSPRTTAKAIWSLAVSWDAKTGSTASLFESLSDEDMQEANRYISSSAHHRQHPLFIPTMVLNLLSIFYVEQRKLLEQALYAEESGVGITRGTQKADVWDWSYEKQRDATKRFHILNTGLVFLERRLDFAAQLGDFVVSCLKYCEEEDVFQQGQRKQLLRISKELRESVMNDRNFVSCQQHQVLCLQKRAQALVSVMYSVVAQNDSRMNVGIAKAAKLDSSSMATIAVLGIVFLPAMLVASMFSMSMFDFSASGSSTPSSQAQTSASGTVMVASTFWIFWAVTIPLTLIVLTVWKLWMRRVRRTAKGSEAQMEEAVALQPIAVHQSPFYPRTRVNGPLYDAERT</sequence>
<proteinExistence type="predicted"/>
<evidence type="ECO:0000313" key="2">
    <source>
        <dbReference type="EMBL" id="KAL2074158.1"/>
    </source>
</evidence>
<keyword evidence="3" id="KW-1185">Reference proteome</keyword>
<evidence type="ECO:0000256" key="1">
    <source>
        <dbReference type="SAM" id="Phobius"/>
    </source>
</evidence>
<name>A0ABR4CWI0_9HELO</name>
<dbReference type="Proteomes" id="UP001595075">
    <property type="component" value="Unassembled WGS sequence"/>
</dbReference>
<evidence type="ECO:0000313" key="3">
    <source>
        <dbReference type="Proteomes" id="UP001595075"/>
    </source>
</evidence>
<reference evidence="2 3" key="1">
    <citation type="journal article" date="2024" name="Commun. Biol.">
        <title>Comparative genomic analysis of thermophilic fungi reveals convergent evolutionary adaptations and gene losses.</title>
        <authorList>
            <person name="Steindorff A.S."/>
            <person name="Aguilar-Pontes M.V."/>
            <person name="Robinson A.J."/>
            <person name="Andreopoulos B."/>
            <person name="LaButti K."/>
            <person name="Kuo A."/>
            <person name="Mondo S."/>
            <person name="Riley R."/>
            <person name="Otillar R."/>
            <person name="Haridas S."/>
            <person name="Lipzen A."/>
            <person name="Grimwood J."/>
            <person name="Schmutz J."/>
            <person name="Clum A."/>
            <person name="Reid I.D."/>
            <person name="Moisan M.C."/>
            <person name="Butler G."/>
            <person name="Nguyen T.T.M."/>
            <person name="Dewar K."/>
            <person name="Conant G."/>
            <person name="Drula E."/>
            <person name="Henrissat B."/>
            <person name="Hansel C."/>
            <person name="Singer S."/>
            <person name="Hutchinson M.I."/>
            <person name="de Vries R.P."/>
            <person name="Natvig D.O."/>
            <person name="Powell A.J."/>
            <person name="Tsang A."/>
            <person name="Grigoriev I.V."/>
        </authorList>
    </citation>
    <scope>NUCLEOTIDE SEQUENCE [LARGE SCALE GENOMIC DNA]</scope>
    <source>
        <strain evidence="2 3">CBS 494.80</strain>
    </source>
</reference>
<keyword evidence="1" id="KW-1133">Transmembrane helix</keyword>
<protein>
    <submittedName>
        <fullName evidence="2">Uncharacterized protein</fullName>
    </submittedName>
</protein>
<organism evidence="2 3">
    <name type="scientific">Oculimacula yallundae</name>
    <dbReference type="NCBI Taxonomy" id="86028"/>
    <lineage>
        <taxon>Eukaryota</taxon>
        <taxon>Fungi</taxon>
        <taxon>Dikarya</taxon>
        <taxon>Ascomycota</taxon>
        <taxon>Pezizomycotina</taxon>
        <taxon>Leotiomycetes</taxon>
        <taxon>Helotiales</taxon>
        <taxon>Ploettnerulaceae</taxon>
        <taxon>Oculimacula</taxon>
    </lineage>
</organism>
<keyword evidence="1" id="KW-0812">Transmembrane</keyword>
<feature type="transmembrane region" description="Helical" evidence="1">
    <location>
        <begin position="371"/>
        <end position="395"/>
    </location>
</feature>
<dbReference type="Gene3D" id="1.20.58.340">
    <property type="entry name" value="Magnesium transport protein CorA, transmembrane region"/>
    <property type="match status" value="1"/>
</dbReference>
<accession>A0ABR4CWI0</accession>
<dbReference type="EMBL" id="JAZHXI010000002">
    <property type="protein sequence ID" value="KAL2074158.1"/>
    <property type="molecule type" value="Genomic_DNA"/>
</dbReference>
<gene>
    <name evidence="2" type="ORF">VTL71DRAFT_7936</name>
</gene>
<feature type="transmembrane region" description="Helical" evidence="1">
    <location>
        <begin position="424"/>
        <end position="444"/>
    </location>
</feature>
<comment type="caution">
    <text evidence="2">The sequence shown here is derived from an EMBL/GenBank/DDBJ whole genome shotgun (WGS) entry which is preliminary data.</text>
</comment>